<dbReference type="RefSeq" id="WP_058351107.1">
    <property type="nucleotide sequence ID" value="NZ_CABMMD010000001.1"/>
</dbReference>
<comment type="caution">
    <text evidence="5">The sequence shown here is derived from an EMBL/GenBank/DDBJ whole genome shotgun (WGS) entry which is preliminary data.</text>
</comment>
<dbReference type="PANTHER" id="PTHR43429">
    <property type="entry name" value="PYRIDINE NUCLEOTIDE-DISULFIDE OXIDOREDUCTASE DOMAIN-CONTAINING"/>
    <property type="match status" value="1"/>
</dbReference>
<dbReference type="PRINTS" id="PR00368">
    <property type="entry name" value="FADPNR"/>
</dbReference>
<dbReference type="PANTHER" id="PTHR43429:SF3">
    <property type="entry name" value="NITRITE REDUCTASE [NAD(P)H]"/>
    <property type="match status" value="1"/>
</dbReference>
<keyword evidence="6" id="KW-1185">Reference proteome</keyword>
<dbReference type="Gene3D" id="3.50.50.60">
    <property type="entry name" value="FAD/NAD(P)-binding domain"/>
    <property type="match status" value="2"/>
</dbReference>
<evidence type="ECO:0000313" key="6">
    <source>
        <dbReference type="Proteomes" id="UP000054874"/>
    </source>
</evidence>
<comment type="cofactor">
    <cofactor evidence="1">
        <name>FAD</name>
        <dbReference type="ChEBI" id="CHEBI:57692"/>
    </cofactor>
</comment>
<dbReference type="EMBL" id="LNAM01000001">
    <property type="protein sequence ID" value="KSV60628.1"/>
    <property type="molecule type" value="Genomic_DNA"/>
</dbReference>
<dbReference type="GO" id="GO:0016491">
    <property type="term" value="F:oxidoreductase activity"/>
    <property type="evidence" value="ECO:0007669"/>
    <property type="project" value="InterPro"/>
</dbReference>
<gene>
    <name evidence="5" type="ORF">ASU35_00175</name>
</gene>
<dbReference type="PRINTS" id="PR00411">
    <property type="entry name" value="PNDRDTASEI"/>
</dbReference>
<dbReference type="InterPro" id="IPR050260">
    <property type="entry name" value="FAD-bd_OxRdtase"/>
</dbReference>
<proteinExistence type="predicted"/>
<dbReference type="Gene3D" id="3.30.390.30">
    <property type="match status" value="1"/>
</dbReference>
<dbReference type="STRING" id="290052.ASU35_00175"/>
<name>A0A0V8QJ96_9FIRM</name>
<evidence type="ECO:0000313" key="5">
    <source>
        <dbReference type="EMBL" id="KSV60628.1"/>
    </source>
</evidence>
<evidence type="ECO:0000256" key="1">
    <source>
        <dbReference type="ARBA" id="ARBA00001974"/>
    </source>
</evidence>
<dbReference type="OrthoDB" id="9807946at2"/>
<dbReference type="AlphaFoldDB" id="A0A0V8QJ96"/>
<dbReference type="InterPro" id="IPR016156">
    <property type="entry name" value="FAD/NAD-linked_Rdtase_dimer_sf"/>
</dbReference>
<evidence type="ECO:0000256" key="2">
    <source>
        <dbReference type="ARBA" id="ARBA00022630"/>
    </source>
</evidence>
<dbReference type="Proteomes" id="UP000054874">
    <property type="component" value="Unassembled WGS sequence"/>
</dbReference>
<feature type="domain" description="FAD/NAD(P)-binding" evidence="4">
    <location>
        <begin position="3"/>
        <end position="290"/>
    </location>
</feature>
<dbReference type="InterPro" id="IPR036188">
    <property type="entry name" value="FAD/NAD-bd_sf"/>
</dbReference>
<reference evidence="5 6" key="1">
    <citation type="submission" date="2015-11" db="EMBL/GenBank/DDBJ databases">
        <title>Butyribacter intestini gen. nov., sp. nov., a butyric acid-producing bacterium of the family Lachnospiraceae isolated from the human faeces.</title>
        <authorList>
            <person name="Zou Y."/>
            <person name="Xue W."/>
            <person name="Luo G."/>
            <person name="Lv M."/>
        </authorList>
    </citation>
    <scope>NUCLEOTIDE SEQUENCE [LARGE SCALE GENOMIC DNA]</scope>
    <source>
        <strain evidence="5 6">ACET-33324</strain>
    </source>
</reference>
<organism evidence="5 6">
    <name type="scientific">Acetivibrio ethanolgignens</name>
    <dbReference type="NCBI Taxonomy" id="290052"/>
    <lineage>
        <taxon>Bacteria</taxon>
        <taxon>Bacillati</taxon>
        <taxon>Bacillota</taxon>
        <taxon>Clostridia</taxon>
        <taxon>Eubacteriales</taxon>
        <taxon>Oscillospiraceae</taxon>
        <taxon>Acetivibrio</taxon>
    </lineage>
</organism>
<keyword evidence="2" id="KW-0285">Flavoprotein</keyword>
<evidence type="ECO:0000256" key="3">
    <source>
        <dbReference type="ARBA" id="ARBA00022827"/>
    </source>
</evidence>
<dbReference type="Pfam" id="PF07992">
    <property type="entry name" value="Pyr_redox_2"/>
    <property type="match status" value="1"/>
</dbReference>
<evidence type="ECO:0000259" key="4">
    <source>
        <dbReference type="Pfam" id="PF07992"/>
    </source>
</evidence>
<dbReference type="InterPro" id="IPR023753">
    <property type="entry name" value="FAD/NAD-binding_dom"/>
</dbReference>
<sequence>MIHMIIGAGAAGITAAKTIHRLDPEAYITIISTDEYVHSRCMLHRYLSYERDEKSLSFVEPEFFVSDRINWISKATVKTIRTKEKEVVLENGQSYHYDRLLIATGANSIIPPVGQLREAGNVFGLRHLSDAQKIRKMAEQASHILIIGSGLVGMDAAYAFLEQDKKVTVVEMADRILPIQLNEKAGKAYKELFEQRGCQFLLGKKASETHMDENGSIDAVILDDGTKINCDLVIVAAGVRPALECVLDTKIAVERFIKVSDTMETSCPGVYAAGDVTGLSAIWPNAMKQGETAAYNMCGQQRYYVDRYAMKNTMNFYGLTTLSLGRGVEEAGDTVLECEDSGNYKRAILRNGRLESILLQGSIDYAGIYQYLIKNEVDLSMVKKDIFHLSFGDFYGIDEKGAYFYTYK</sequence>
<dbReference type="SUPFAM" id="SSF51905">
    <property type="entry name" value="FAD/NAD(P)-binding domain"/>
    <property type="match status" value="1"/>
</dbReference>
<accession>A0A0V8QJ96</accession>
<keyword evidence="3" id="KW-0274">FAD</keyword>
<protein>
    <submittedName>
        <fullName evidence="5">Pyridine nucleotide-disulfide oxidoreductase</fullName>
    </submittedName>
</protein>